<feature type="compositionally biased region" description="Basic and acidic residues" evidence="1">
    <location>
        <begin position="65"/>
        <end position="114"/>
    </location>
</feature>
<sequence length="164" mass="18583">MVGWSLRSASFFFCSSLTLHIRHQSLFQDQSSQFYTKATHQLLPKQIIIMSGNSSVGTSGIYEAGDQRNVKNSELNTGDRFHEGKEHSHLGNDSKDERSIANRLAAEEKKHRQGEEEDDLETRQSKKDSTLPAKMHGNEPSKGAKVDQQLQEEDELRLKQKQGK</sequence>
<dbReference type="EMBL" id="LFIV01000014">
    <property type="protein sequence ID" value="KZL76548.1"/>
    <property type="molecule type" value="Genomic_DNA"/>
</dbReference>
<dbReference type="PANTHER" id="PTHR39475:SF1">
    <property type="entry name" value="CONIDIATION-SPECIFIC PROTEIN 6"/>
    <property type="match status" value="1"/>
</dbReference>
<name>A0A166XF97_9PEZI</name>
<evidence type="ECO:0000313" key="2">
    <source>
        <dbReference type="EMBL" id="KZL76548.1"/>
    </source>
</evidence>
<keyword evidence="3" id="KW-1185">Reference proteome</keyword>
<feature type="region of interest" description="Disordered" evidence="1">
    <location>
        <begin position="60"/>
        <end position="164"/>
    </location>
</feature>
<protein>
    <submittedName>
        <fullName evidence="2">Uncharacterized protein</fullName>
    </submittedName>
</protein>
<evidence type="ECO:0000313" key="3">
    <source>
        <dbReference type="Proteomes" id="UP000076552"/>
    </source>
</evidence>
<dbReference type="STRING" id="708197.A0A166XF97"/>
<dbReference type="PANTHER" id="PTHR39475">
    <property type="entry name" value="CONIDIATION-SPECIFIC PROTEIN 6"/>
    <property type="match status" value="1"/>
</dbReference>
<dbReference type="AlphaFoldDB" id="A0A166XF97"/>
<evidence type="ECO:0000256" key="1">
    <source>
        <dbReference type="SAM" id="MobiDB-lite"/>
    </source>
</evidence>
<accession>A0A166XF97</accession>
<gene>
    <name evidence="2" type="ORF">CT0861_00841</name>
</gene>
<dbReference type="Proteomes" id="UP000076552">
    <property type="component" value="Unassembled WGS sequence"/>
</dbReference>
<comment type="caution">
    <text evidence="2">The sequence shown here is derived from an EMBL/GenBank/DDBJ whole genome shotgun (WGS) entry which is preliminary data.</text>
</comment>
<reference evidence="2 3" key="1">
    <citation type="submission" date="2015-06" db="EMBL/GenBank/DDBJ databases">
        <title>Survival trade-offs in plant roots during colonization by closely related pathogenic and mutualistic fungi.</title>
        <authorList>
            <person name="Hacquard S."/>
            <person name="Kracher B."/>
            <person name="Hiruma K."/>
            <person name="Weinman A."/>
            <person name="Muench P."/>
            <person name="Garrido Oter R."/>
            <person name="Ver Loren van Themaat E."/>
            <person name="Dallerey J.-F."/>
            <person name="Damm U."/>
            <person name="Henrissat B."/>
            <person name="Lespinet O."/>
            <person name="Thon M."/>
            <person name="Kemen E."/>
            <person name="McHardy A.C."/>
            <person name="Schulze-Lefert P."/>
            <person name="O'Connell R.J."/>
        </authorList>
    </citation>
    <scope>NUCLEOTIDE SEQUENCE [LARGE SCALE GENOMIC DNA]</scope>
    <source>
        <strain evidence="2 3">0861</strain>
    </source>
</reference>
<proteinExistence type="predicted"/>
<feature type="compositionally biased region" description="Basic and acidic residues" evidence="1">
    <location>
        <begin position="136"/>
        <end position="145"/>
    </location>
</feature>
<organism evidence="2 3">
    <name type="scientific">Colletotrichum tofieldiae</name>
    <dbReference type="NCBI Taxonomy" id="708197"/>
    <lineage>
        <taxon>Eukaryota</taxon>
        <taxon>Fungi</taxon>
        <taxon>Dikarya</taxon>
        <taxon>Ascomycota</taxon>
        <taxon>Pezizomycotina</taxon>
        <taxon>Sordariomycetes</taxon>
        <taxon>Hypocreomycetidae</taxon>
        <taxon>Glomerellales</taxon>
        <taxon>Glomerellaceae</taxon>
        <taxon>Colletotrichum</taxon>
        <taxon>Colletotrichum spaethianum species complex</taxon>
    </lineage>
</organism>